<feature type="signal peptide" evidence="2">
    <location>
        <begin position="1"/>
        <end position="17"/>
    </location>
</feature>
<keyword evidence="1" id="KW-0175">Coiled coil</keyword>
<keyword evidence="5" id="KW-1185">Reference proteome</keyword>
<accession>E4UAI9</accession>
<sequence precursor="true">MKRLIPILVAVAGLALAAAPNFKDVPEDHWAKEAVESLAAQGIVEGFPDGTFRGNDYVTRYQIAMLIYRLLESEPFAVQETVGAVDPEIVRELALEVAALRNELAAVHEEIQQMQAGVEAGPGMDQDTLDRLLARLELVVEFLSNTQEDLDGLKQRIFELEGQQVDLARIAHENRRQLQSLADLLAIFNDDALNLKERLVKVEEVLAGYPTRDEVQGVLDGLARDLTARVDQQLELLAKDIGALRKEVEERLEPLKDAEGTLEGVKARGGWKDAYVKSHYQVSRGAVGYDLDRGDFEAGSAVLTGDVQPYGEGYLETGATLTSWGRELAVGMRFTATPAFGFERAWAQGDGLEGELGRNVAFAYDGYVLDQSAGYPEFGVRAAILREALDLRVFAAADGLFAGAFELRPTNGVDVALGYGNLAPHSAGYARADLDAGFARVESLYLYSFERGLGGGYAWLELGQEEPTVILYARKLPDLTATELLSQEDGDERFEMDQEGLGAHLKGRLGRFLAGGFYDRYTLRGTPRVAFEGYAGFDAGLLTLTGFYATVTENGVMQATSDDGRFGTYRSALGARAELAPLVEGLDVWAEYARYPSRDAFSFFGSFDGDLGPFSARALVRYWGYEDVLKMGAYVESRPFSVWGSPSVFAGYVTARNGAGGEEDAYQIGLKSQPLEGLELAASYRGYGARGMAGPTAAAIDPLDPDYPGIYGGGTADFEFHGFSFSASYAGLRAQVDLLSGSGAVYQRFALGTDWAL</sequence>
<protein>
    <submittedName>
        <fullName evidence="4">S-layer domain-containing protein</fullName>
    </submittedName>
</protein>
<dbReference type="HOGENOM" id="CLU_367939_0_0_0"/>
<gene>
    <name evidence="4" type="ordered locus">Ocepr_2320</name>
</gene>
<geneLocation type="plasmid" evidence="4 5">
    <name>pOCEPR01</name>
</geneLocation>
<dbReference type="RefSeq" id="WP_013449748.1">
    <property type="nucleotide sequence ID" value="NC_014753.1"/>
</dbReference>
<dbReference type="InterPro" id="IPR001119">
    <property type="entry name" value="SLH_dom"/>
</dbReference>
<proteinExistence type="predicted"/>
<dbReference type="PANTHER" id="PTHR43308:SF1">
    <property type="entry name" value="OUTER MEMBRANE PROTEIN ALPHA"/>
    <property type="match status" value="1"/>
</dbReference>
<feature type="chain" id="PRO_5005673823" evidence="2">
    <location>
        <begin position="18"/>
        <end position="757"/>
    </location>
</feature>
<dbReference type="Pfam" id="PF00395">
    <property type="entry name" value="SLH"/>
    <property type="match status" value="1"/>
</dbReference>
<evidence type="ECO:0000256" key="1">
    <source>
        <dbReference type="SAM" id="Coils"/>
    </source>
</evidence>
<evidence type="ECO:0000313" key="4">
    <source>
        <dbReference type="EMBL" id="ADR37768.1"/>
    </source>
</evidence>
<dbReference type="AlphaFoldDB" id="E4UAI9"/>
<keyword evidence="4" id="KW-0614">Plasmid</keyword>
<evidence type="ECO:0000313" key="5">
    <source>
        <dbReference type="Proteomes" id="UP000008722"/>
    </source>
</evidence>
<feature type="coiled-coil region" evidence="1">
    <location>
        <begin position="90"/>
        <end position="117"/>
    </location>
</feature>
<dbReference type="EMBL" id="CP002362">
    <property type="protein sequence ID" value="ADR37768.1"/>
    <property type="molecule type" value="Genomic_DNA"/>
</dbReference>
<evidence type="ECO:0000256" key="2">
    <source>
        <dbReference type="SAM" id="SignalP"/>
    </source>
</evidence>
<name>E4UAI9_OCEP5</name>
<reference evidence="5" key="1">
    <citation type="submission" date="2010-11" db="EMBL/GenBank/DDBJ databases">
        <title>The complete sequence of plasmid of Oceanithermus profundus DSM 14977.</title>
        <authorList>
            <consortium name="US DOE Joint Genome Institute (JGI-PGF)"/>
            <person name="Lucas S."/>
            <person name="Copeland A."/>
            <person name="Lapidus A."/>
            <person name="Bruce D."/>
            <person name="Goodwin L."/>
            <person name="Pitluck S."/>
            <person name="Kyrpides N."/>
            <person name="Mavromatis K."/>
            <person name="Pagani I."/>
            <person name="Ivanova N."/>
            <person name="Zhang X."/>
            <person name="Brettin T."/>
            <person name="Detter J.C."/>
            <person name="Tapia R."/>
            <person name="Han C."/>
            <person name="Land M."/>
            <person name="Hauser L."/>
            <person name="Markowitz V."/>
            <person name="Cheng J.-F."/>
            <person name="Hugenholtz P."/>
            <person name="Woyke T."/>
            <person name="Wu D."/>
            <person name="Tindall B."/>
            <person name="Faehnrich R."/>
            <person name="Brambilla E."/>
            <person name="Klenk H.-P."/>
            <person name="Eisen J.A."/>
        </authorList>
    </citation>
    <scope>NUCLEOTIDE SEQUENCE [LARGE SCALE GENOMIC DNA]</scope>
    <source>
        <strain evidence="5">DSM 14977 / NBRC 100410 / VKM B-2274 / 506</strain>
        <plasmid evidence="5">Plasmid pOCEPR01</plasmid>
    </source>
</reference>
<dbReference type="InterPro" id="IPR051465">
    <property type="entry name" value="Cell_Envelope_Struct_Comp"/>
</dbReference>
<organism evidence="4 5">
    <name type="scientific">Oceanithermus profundus (strain DSM 14977 / NBRC 100410 / VKM B-2274 / 506)</name>
    <dbReference type="NCBI Taxonomy" id="670487"/>
    <lineage>
        <taxon>Bacteria</taxon>
        <taxon>Thermotogati</taxon>
        <taxon>Deinococcota</taxon>
        <taxon>Deinococci</taxon>
        <taxon>Thermales</taxon>
        <taxon>Thermaceae</taxon>
        <taxon>Oceanithermus</taxon>
    </lineage>
</organism>
<feature type="domain" description="SLH" evidence="3">
    <location>
        <begin position="18"/>
        <end position="81"/>
    </location>
</feature>
<dbReference type="Proteomes" id="UP000008722">
    <property type="component" value="Plasmid pOCEPR01"/>
</dbReference>
<keyword evidence="2" id="KW-0732">Signal</keyword>
<reference evidence="4 5" key="2">
    <citation type="journal article" date="2011" name="Stand. Genomic Sci.">
        <title>Complete genome sequence of Oceanithermus profundus type strain (506).</title>
        <authorList>
            <person name="Pati A."/>
            <person name="Zhang X."/>
            <person name="Lapidus A."/>
            <person name="Nolan M."/>
            <person name="Lucas S."/>
            <person name="Del Rio T.G."/>
            <person name="Tice H."/>
            <person name="Cheng J.F."/>
            <person name="Tapia R."/>
            <person name="Han C."/>
            <person name="Goodwin L."/>
            <person name="Pitluck S."/>
            <person name="Liolios K."/>
            <person name="Pagani I."/>
            <person name="Ivanova N."/>
            <person name="Mavromatis K."/>
            <person name="Chen A."/>
            <person name="Palaniappan K."/>
            <person name="Hauser L."/>
            <person name="Jeffries C.D."/>
            <person name="Brambilla E.M."/>
            <person name="Rohl A."/>
            <person name="Mwirichia R."/>
            <person name="Rohde M."/>
            <person name="Tindall B.J."/>
            <person name="Sikorski J."/>
            <person name="Wirth R."/>
            <person name="Goker M."/>
            <person name="Woyke T."/>
            <person name="Detter J.C."/>
            <person name="Bristow J."/>
            <person name="Eisen J.A."/>
            <person name="Markowitz V."/>
            <person name="Hugenholtz P."/>
            <person name="Kyrpides N.C."/>
            <person name="Klenk H.P."/>
            <person name="Land M."/>
        </authorList>
    </citation>
    <scope>NUCLEOTIDE SEQUENCE [LARGE SCALE GENOMIC DNA]</scope>
    <source>
        <strain evidence="5">DSM 14977 / NBRC 100410 / VKM B-2274 / 506</strain>
        <plasmid evidence="5">Plasmid pOCEPR01</plasmid>
    </source>
</reference>
<dbReference type="KEGG" id="opr:Ocepr_2320"/>
<dbReference type="PROSITE" id="PS51272">
    <property type="entry name" value="SLH"/>
    <property type="match status" value="1"/>
</dbReference>
<dbReference type="OrthoDB" id="5845122at2"/>
<dbReference type="eggNOG" id="COG1340">
    <property type="taxonomic scope" value="Bacteria"/>
</dbReference>
<evidence type="ECO:0000259" key="3">
    <source>
        <dbReference type="PROSITE" id="PS51272"/>
    </source>
</evidence>
<dbReference type="PANTHER" id="PTHR43308">
    <property type="entry name" value="OUTER MEMBRANE PROTEIN ALPHA-RELATED"/>
    <property type="match status" value="1"/>
</dbReference>